<dbReference type="InterPro" id="IPR036388">
    <property type="entry name" value="WH-like_DNA-bd_sf"/>
</dbReference>
<dbReference type="SUPFAM" id="SSF88946">
    <property type="entry name" value="Sigma2 domain of RNA polymerase sigma factors"/>
    <property type="match status" value="1"/>
</dbReference>
<dbReference type="EMBL" id="LGSZ01000032">
    <property type="protein sequence ID" value="KPH80997.1"/>
    <property type="molecule type" value="Genomic_DNA"/>
</dbReference>
<dbReference type="InterPro" id="IPR007627">
    <property type="entry name" value="RNA_pol_sigma70_r2"/>
</dbReference>
<dbReference type="GO" id="GO:0016987">
    <property type="term" value="F:sigma factor activity"/>
    <property type="evidence" value="ECO:0007669"/>
    <property type="project" value="UniProtKB-KW"/>
</dbReference>
<evidence type="ECO:0000256" key="2">
    <source>
        <dbReference type="ARBA" id="ARBA00023015"/>
    </source>
</evidence>
<comment type="similarity">
    <text evidence="1">Belongs to the sigma-70 factor family. ECF subfamily.</text>
</comment>
<keyword evidence="2" id="KW-0805">Transcription regulation</keyword>
<evidence type="ECO:0000259" key="6">
    <source>
        <dbReference type="Pfam" id="PF08281"/>
    </source>
</evidence>
<dbReference type="InterPro" id="IPR013324">
    <property type="entry name" value="RNA_pol_sigma_r3/r4-like"/>
</dbReference>
<dbReference type="PANTHER" id="PTHR43133">
    <property type="entry name" value="RNA POLYMERASE ECF-TYPE SIGMA FACTO"/>
    <property type="match status" value="1"/>
</dbReference>
<dbReference type="GO" id="GO:0003677">
    <property type="term" value="F:DNA binding"/>
    <property type="evidence" value="ECO:0007669"/>
    <property type="project" value="InterPro"/>
</dbReference>
<dbReference type="Pfam" id="PF04542">
    <property type="entry name" value="Sigma70_r2"/>
    <property type="match status" value="1"/>
</dbReference>
<dbReference type="Gene3D" id="1.10.10.10">
    <property type="entry name" value="Winged helix-like DNA-binding domain superfamily/Winged helix DNA-binding domain"/>
    <property type="match status" value="1"/>
</dbReference>
<feature type="domain" description="RNA polymerase sigma-70 region 2" evidence="5">
    <location>
        <begin position="14"/>
        <end position="76"/>
    </location>
</feature>
<dbReference type="CDD" id="cd06171">
    <property type="entry name" value="Sigma70_r4"/>
    <property type="match status" value="1"/>
</dbReference>
<dbReference type="InterPro" id="IPR014284">
    <property type="entry name" value="RNA_pol_sigma-70_dom"/>
</dbReference>
<dbReference type="InterPro" id="IPR039425">
    <property type="entry name" value="RNA_pol_sigma-70-like"/>
</dbReference>
<dbReference type="Proteomes" id="UP000037822">
    <property type="component" value="Unassembled WGS sequence"/>
</dbReference>
<dbReference type="SUPFAM" id="SSF88659">
    <property type="entry name" value="Sigma3 and sigma4 domains of RNA polymerase sigma factors"/>
    <property type="match status" value="1"/>
</dbReference>
<sequence length="186" mass="20955">MQPPSRFEQLALPHQEAAFNLAYWLLRSRADAEDAVQEAFLRAFRAFDSFRGEEFRPWLFAIVRNVSYRMLNSRQRAANVISLDAALPGHDHEGGSYLNIAADEPSAEDVMMGEVDRDLVRLALAELPAAFREVVVLREIEGLGYREIAEITGTVVGTVMSRLSRGRMLLRQTLARKIGKDRSHAV</sequence>
<comment type="caution">
    <text evidence="7">The sequence shown here is derived from an EMBL/GenBank/DDBJ whole genome shotgun (WGS) entry which is preliminary data.</text>
</comment>
<evidence type="ECO:0000256" key="1">
    <source>
        <dbReference type="ARBA" id="ARBA00010641"/>
    </source>
</evidence>
<dbReference type="Gene3D" id="1.10.1740.10">
    <property type="match status" value="1"/>
</dbReference>
<dbReference type="PATRIC" id="fig|1526658.3.peg.683"/>
<evidence type="ECO:0000256" key="3">
    <source>
        <dbReference type="ARBA" id="ARBA00023082"/>
    </source>
</evidence>
<keyword evidence="8" id="KW-1185">Reference proteome</keyword>
<name>A0A0N0MBJ2_9HYPH</name>
<dbReference type="PANTHER" id="PTHR43133:SF51">
    <property type="entry name" value="RNA POLYMERASE SIGMA FACTOR"/>
    <property type="match status" value="1"/>
</dbReference>
<dbReference type="AlphaFoldDB" id="A0A0N0MBJ2"/>
<evidence type="ECO:0000256" key="4">
    <source>
        <dbReference type="ARBA" id="ARBA00023163"/>
    </source>
</evidence>
<evidence type="ECO:0008006" key="9">
    <source>
        <dbReference type="Google" id="ProtNLM"/>
    </source>
</evidence>
<accession>A0A0N0MBJ2</accession>
<dbReference type="InterPro" id="IPR013249">
    <property type="entry name" value="RNA_pol_sigma70_r4_t2"/>
</dbReference>
<protein>
    <recommendedName>
        <fullName evidence="9">RNA polymerase subunit sigma</fullName>
    </recommendedName>
</protein>
<keyword evidence="4" id="KW-0804">Transcription</keyword>
<evidence type="ECO:0000313" key="8">
    <source>
        <dbReference type="Proteomes" id="UP000037822"/>
    </source>
</evidence>
<reference evidence="7 8" key="1">
    <citation type="submission" date="2015-07" db="EMBL/GenBank/DDBJ databases">
        <title>Whole genome sequencing of Bosea vaviloviae isolated from cave pool.</title>
        <authorList>
            <person name="Tan N.E.H."/>
            <person name="Lee Y.P."/>
            <person name="Gan H.M."/>
            <person name="Barton H."/>
            <person name="Savka M.A."/>
        </authorList>
    </citation>
    <scope>NUCLEOTIDE SEQUENCE [LARGE SCALE GENOMIC DNA]</scope>
    <source>
        <strain evidence="7 8">SD260</strain>
    </source>
</reference>
<dbReference type="Pfam" id="PF08281">
    <property type="entry name" value="Sigma70_r4_2"/>
    <property type="match status" value="1"/>
</dbReference>
<dbReference type="GO" id="GO:0006352">
    <property type="term" value="P:DNA-templated transcription initiation"/>
    <property type="evidence" value="ECO:0007669"/>
    <property type="project" value="InterPro"/>
</dbReference>
<dbReference type="InterPro" id="IPR013325">
    <property type="entry name" value="RNA_pol_sigma_r2"/>
</dbReference>
<proteinExistence type="inferred from homology"/>
<feature type="domain" description="RNA polymerase sigma factor 70 region 4 type 2" evidence="6">
    <location>
        <begin position="118"/>
        <end position="169"/>
    </location>
</feature>
<evidence type="ECO:0000259" key="5">
    <source>
        <dbReference type="Pfam" id="PF04542"/>
    </source>
</evidence>
<organism evidence="7 8">
    <name type="scientific">Bosea vaviloviae</name>
    <dbReference type="NCBI Taxonomy" id="1526658"/>
    <lineage>
        <taxon>Bacteria</taxon>
        <taxon>Pseudomonadati</taxon>
        <taxon>Pseudomonadota</taxon>
        <taxon>Alphaproteobacteria</taxon>
        <taxon>Hyphomicrobiales</taxon>
        <taxon>Boseaceae</taxon>
        <taxon>Bosea</taxon>
    </lineage>
</organism>
<dbReference type="NCBIfam" id="TIGR02937">
    <property type="entry name" value="sigma70-ECF"/>
    <property type="match status" value="1"/>
</dbReference>
<gene>
    <name evidence="7" type="ORF">AE618_10090</name>
</gene>
<evidence type="ECO:0000313" key="7">
    <source>
        <dbReference type="EMBL" id="KPH80997.1"/>
    </source>
</evidence>
<keyword evidence="3" id="KW-0731">Sigma factor</keyword>